<reference evidence="1 2" key="2">
    <citation type="submission" date="2018-11" db="EMBL/GenBank/DDBJ databases">
        <authorList>
            <consortium name="Pathogen Informatics"/>
        </authorList>
    </citation>
    <scope>NUCLEOTIDE SEQUENCE [LARGE SCALE GENOMIC DNA]</scope>
</reference>
<accession>A0A183D7L8</accession>
<keyword evidence="2" id="KW-1185">Reference proteome</keyword>
<protein>
    <submittedName>
        <fullName evidence="1 3">Uncharacterized protein</fullName>
    </submittedName>
</protein>
<dbReference type="OrthoDB" id="10261782at2759"/>
<dbReference type="WBParaSite" id="GPUH_0000471601-mRNA-1">
    <property type="protein sequence ID" value="GPUH_0000471601-mRNA-1"/>
    <property type="gene ID" value="GPUH_0000471601"/>
</dbReference>
<reference evidence="3" key="1">
    <citation type="submission" date="2016-06" db="UniProtKB">
        <authorList>
            <consortium name="WormBaseParasite"/>
        </authorList>
    </citation>
    <scope>IDENTIFICATION</scope>
</reference>
<dbReference type="Proteomes" id="UP000271098">
    <property type="component" value="Unassembled WGS sequence"/>
</dbReference>
<evidence type="ECO:0000313" key="2">
    <source>
        <dbReference type="Proteomes" id="UP000271098"/>
    </source>
</evidence>
<organism evidence="3">
    <name type="scientific">Gongylonema pulchrum</name>
    <dbReference type="NCBI Taxonomy" id="637853"/>
    <lineage>
        <taxon>Eukaryota</taxon>
        <taxon>Metazoa</taxon>
        <taxon>Ecdysozoa</taxon>
        <taxon>Nematoda</taxon>
        <taxon>Chromadorea</taxon>
        <taxon>Rhabditida</taxon>
        <taxon>Spirurina</taxon>
        <taxon>Spiruromorpha</taxon>
        <taxon>Spiruroidea</taxon>
        <taxon>Gongylonematidae</taxon>
        <taxon>Gongylonema</taxon>
    </lineage>
</organism>
<evidence type="ECO:0000313" key="3">
    <source>
        <dbReference type="WBParaSite" id="GPUH_0000471601-mRNA-1"/>
    </source>
</evidence>
<dbReference type="AlphaFoldDB" id="A0A183D7L8"/>
<evidence type="ECO:0000313" key="1">
    <source>
        <dbReference type="EMBL" id="VDK46860.1"/>
    </source>
</evidence>
<dbReference type="EMBL" id="UYRT01009214">
    <property type="protein sequence ID" value="VDK46860.1"/>
    <property type="molecule type" value="Genomic_DNA"/>
</dbReference>
<gene>
    <name evidence="1" type="ORF">GPUH_LOCUS4710</name>
</gene>
<name>A0A183D7L8_9BILA</name>
<proteinExistence type="predicted"/>
<sequence length="129" mass="14511">MGSNHFRYVYVSRGDSRVSMPNTGSRHFSYYKYVRCFHSEQLTEIIQNGCRNPSHALLPSNTDLDISVEVKHEEVLEVTREAGQRACNFVSEIIAEEQCAAVCKLEQNPADAMCLVQDSKNALAAIDKK</sequence>